<dbReference type="SMART" id="SM00421">
    <property type="entry name" value="HTH_LUXR"/>
    <property type="match status" value="1"/>
</dbReference>
<accession>Q2L0M1</accession>
<dbReference type="SMART" id="SM00448">
    <property type="entry name" value="REC"/>
    <property type="match status" value="1"/>
</dbReference>
<dbReference type="InterPro" id="IPR058245">
    <property type="entry name" value="NreC/VraR/RcsB-like_REC"/>
</dbReference>
<gene>
    <name evidence="8" type="ordered locus">BAV0199</name>
</gene>
<evidence type="ECO:0000256" key="1">
    <source>
        <dbReference type="ARBA" id="ARBA00022553"/>
    </source>
</evidence>
<dbReference type="OrthoDB" id="9816469at2"/>
<dbReference type="GO" id="GO:0003677">
    <property type="term" value="F:DNA binding"/>
    <property type="evidence" value="ECO:0007669"/>
    <property type="project" value="UniProtKB-KW"/>
</dbReference>
<feature type="domain" description="HTH luxR-type" evidence="6">
    <location>
        <begin position="140"/>
        <end position="205"/>
    </location>
</feature>
<evidence type="ECO:0000313" key="8">
    <source>
        <dbReference type="EMBL" id="CAJ47805.1"/>
    </source>
</evidence>
<dbReference type="GO" id="GO:0006355">
    <property type="term" value="P:regulation of DNA-templated transcription"/>
    <property type="evidence" value="ECO:0007669"/>
    <property type="project" value="InterPro"/>
</dbReference>
<dbReference type="Proteomes" id="UP000001977">
    <property type="component" value="Chromosome"/>
</dbReference>
<dbReference type="Gene3D" id="3.40.50.2300">
    <property type="match status" value="1"/>
</dbReference>
<dbReference type="PROSITE" id="PS50110">
    <property type="entry name" value="RESPONSE_REGULATORY"/>
    <property type="match status" value="1"/>
</dbReference>
<dbReference type="CDD" id="cd17535">
    <property type="entry name" value="REC_NarL-like"/>
    <property type="match status" value="1"/>
</dbReference>
<evidence type="ECO:0000313" key="9">
    <source>
        <dbReference type="Proteomes" id="UP000001977"/>
    </source>
</evidence>
<proteinExistence type="predicted"/>
<dbReference type="GO" id="GO:0000160">
    <property type="term" value="P:phosphorelay signal transduction system"/>
    <property type="evidence" value="ECO:0007669"/>
    <property type="project" value="InterPro"/>
</dbReference>
<dbReference type="Pfam" id="PF00196">
    <property type="entry name" value="GerE"/>
    <property type="match status" value="1"/>
</dbReference>
<dbReference type="STRING" id="360910.BAV0199"/>
<reference evidence="8 9" key="1">
    <citation type="journal article" date="2006" name="J. Bacteriol.">
        <title>Comparison of the genome sequence of the poultry pathogen Bordetella avium with those of B. bronchiseptica, B. pertussis, and B. parapertussis reveals extensive diversity in surface structures associated with host interaction.</title>
        <authorList>
            <person name="Sebaihia M."/>
            <person name="Preston A."/>
            <person name="Maskell D.J."/>
            <person name="Kuzmiak H."/>
            <person name="Connell T.D."/>
            <person name="King N.D."/>
            <person name="Orndorff P.E."/>
            <person name="Miyamoto D.M."/>
            <person name="Thomson N.R."/>
            <person name="Harris D."/>
            <person name="Goble A."/>
            <person name="Lord A."/>
            <person name="Murphy L."/>
            <person name="Quail M.A."/>
            <person name="Rutter S."/>
            <person name="Squares R."/>
            <person name="Squares S."/>
            <person name="Woodward J."/>
            <person name="Parkhill J."/>
            <person name="Temple L.M."/>
        </authorList>
    </citation>
    <scope>NUCLEOTIDE SEQUENCE [LARGE SCALE GENOMIC DNA]</scope>
    <source>
        <strain evidence="8 9">197N</strain>
    </source>
</reference>
<sequence length="207" mass="23121">MRLTRLLLIDDHALVRDGLKLHLQSIPSLTVMGETESARATLDLLARGQPEEWPDLVLLDLSLQDADGLELAKILHERYPRIAVLILSMHDNVESMRQAIAAGVRGYVLKTEATADLLTAIKRVAAGKTGFSPQVSLKLTQNHAPLLTQRERDILQGIGMGMTNRQIAQTLDLSVRTVETYRHTLKRKLNIGGRADLIKYAIEHRRP</sequence>
<evidence type="ECO:0000259" key="6">
    <source>
        <dbReference type="PROSITE" id="PS50043"/>
    </source>
</evidence>
<dbReference type="HOGENOM" id="CLU_000445_90_1_4"/>
<dbReference type="InterPro" id="IPR039420">
    <property type="entry name" value="WalR-like"/>
</dbReference>
<dbReference type="eggNOG" id="COG2197">
    <property type="taxonomic scope" value="Bacteria"/>
</dbReference>
<dbReference type="CDD" id="cd06170">
    <property type="entry name" value="LuxR_C_like"/>
    <property type="match status" value="1"/>
</dbReference>
<dbReference type="PANTHER" id="PTHR43214:SF41">
    <property type="entry name" value="NITRATE_NITRITE RESPONSE REGULATOR PROTEIN NARP"/>
    <property type="match status" value="1"/>
</dbReference>
<keyword evidence="3" id="KW-0238">DNA-binding</keyword>
<dbReference type="PANTHER" id="PTHR43214">
    <property type="entry name" value="TWO-COMPONENT RESPONSE REGULATOR"/>
    <property type="match status" value="1"/>
</dbReference>
<dbReference type="SUPFAM" id="SSF46894">
    <property type="entry name" value="C-terminal effector domain of the bipartite response regulators"/>
    <property type="match status" value="1"/>
</dbReference>
<dbReference type="PRINTS" id="PR00038">
    <property type="entry name" value="HTHLUXR"/>
</dbReference>
<keyword evidence="1 5" id="KW-0597">Phosphoprotein</keyword>
<dbReference type="EMBL" id="AM167904">
    <property type="protein sequence ID" value="CAJ47805.1"/>
    <property type="molecule type" value="Genomic_DNA"/>
</dbReference>
<feature type="domain" description="Response regulatory" evidence="7">
    <location>
        <begin position="5"/>
        <end position="125"/>
    </location>
</feature>
<dbReference type="KEGG" id="bav:BAV0199"/>
<dbReference type="InterPro" id="IPR001789">
    <property type="entry name" value="Sig_transdc_resp-reg_receiver"/>
</dbReference>
<evidence type="ECO:0000259" key="7">
    <source>
        <dbReference type="PROSITE" id="PS50110"/>
    </source>
</evidence>
<evidence type="ECO:0000256" key="3">
    <source>
        <dbReference type="ARBA" id="ARBA00023125"/>
    </source>
</evidence>
<dbReference type="InterPro" id="IPR016032">
    <property type="entry name" value="Sig_transdc_resp-reg_C-effctor"/>
</dbReference>
<protein>
    <submittedName>
        <fullName evidence="8">Two-component system response regulator</fullName>
    </submittedName>
</protein>
<dbReference type="InterPro" id="IPR000792">
    <property type="entry name" value="Tscrpt_reg_LuxR_C"/>
</dbReference>
<keyword evidence="2" id="KW-0805">Transcription regulation</keyword>
<organism evidence="8 9">
    <name type="scientific">Bordetella avium (strain 197N)</name>
    <dbReference type="NCBI Taxonomy" id="360910"/>
    <lineage>
        <taxon>Bacteria</taxon>
        <taxon>Pseudomonadati</taxon>
        <taxon>Pseudomonadota</taxon>
        <taxon>Betaproteobacteria</taxon>
        <taxon>Burkholderiales</taxon>
        <taxon>Alcaligenaceae</taxon>
        <taxon>Bordetella</taxon>
    </lineage>
</organism>
<dbReference type="Pfam" id="PF00072">
    <property type="entry name" value="Response_reg"/>
    <property type="match status" value="1"/>
</dbReference>
<dbReference type="InterPro" id="IPR011006">
    <property type="entry name" value="CheY-like_superfamily"/>
</dbReference>
<dbReference type="GeneID" id="92936553"/>
<feature type="modified residue" description="4-aspartylphosphate" evidence="5">
    <location>
        <position position="60"/>
    </location>
</feature>
<dbReference type="AlphaFoldDB" id="Q2L0M1"/>
<dbReference type="SUPFAM" id="SSF52172">
    <property type="entry name" value="CheY-like"/>
    <property type="match status" value="1"/>
</dbReference>
<evidence type="ECO:0000256" key="4">
    <source>
        <dbReference type="ARBA" id="ARBA00023163"/>
    </source>
</evidence>
<keyword evidence="4" id="KW-0804">Transcription</keyword>
<dbReference type="PROSITE" id="PS50043">
    <property type="entry name" value="HTH_LUXR_2"/>
    <property type="match status" value="1"/>
</dbReference>
<keyword evidence="9" id="KW-1185">Reference proteome</keyword>
<evidence type="ECO:0000256" key="5">
    <source>
        <dbReference type="PROSITE-ProRule" id="PRU00169"/>
    </source>
</evidence>
<name>Q2L0M1_BORA1</name>
<evidence type="ECO:0000256" key="2">
    <source>
        <dbReference type="ARBA" id="ARBA00023015"/>
    </source>
</evidence>
<dbReference type="RefSeq" id="WP_012415903.1">
    <property type="nucleotide sequence ID" value="NC_010645.1"/>
</dbReference>